<evidence type="ECO:0000256" key="1">
    <source>
        <dbReference type="SAM" id="Phobius"/>
    </source>
</evidence>
<proteinExistence type="predicted"/>
<keyword evidence="1" id="KW-1133">Transmembrane helix</keyword>
<dbReference type="Proteomes" id="UP001178461">
    <property type="component" value="Chromosome 3"/>
</dbReference>
<evidence type="ECO:0000313" key="2">
    <source>
        <dbReference type="EMBL" id="CAI5770778.1"/>
    </source>
</evidence>
<evidence type="ECO:0000313" key="3">
    <source>
        <dbReference type="Proteomes" id="UP001178461"/>
    </source>
</evidence>
<protein>
    <submittedName>
        <fullName evidence="2">Uncharacterized protein</fullName>
    </submittedName>
</protein>
<reference evidence="2" key="1">
    <citation type="submission" date="2022-12" db="EMBL/GenBank/DDBJ databases">
        <authorList>
            <person name="Alioto T."/>
            <person name="Alioto T."/>
            <person name="Gomez Garrido J."/>
        </authorList>
    </citation>
    <scope>NUCLEOTIDE SEQUENCE</scope>
</reference>
<keyword evidence="3" id="KW-1185">Reference proteome</keyword>
<dbReference type="EMBL" id="OX395128">
    <property type="protein sequence ID" value="CAI5770778.1"/>
    <property type="molecule type" value="Genomic_DNA"/>
</dbReference>
<dbReference type="AlphaFoldDB" id="A0AA35K5N1"/>
<accession>A0AA35K5N1</accession>
<name>A0AA35K5N1_9SAUR</name>
<sequence>MEKTWGRREFHCCITAMCVERTVSCKPVHHGRSIEAALATSRHANGRTGILCVRAASFWSAVFFTSQCFSFALIGLG</sequence>
<keyword evidence="1" id="KW-0472">Membrane</keyword>
<feature type="transmembrane region" description="Helical" evidence="1">
    <location>
        <begin position="51"/>
        <end position="74"/>
    </location>
</feature>
<organism evidence="2 3">
    <name type="scientific">Podarcis lilfordi</name>
    <name type="common">Lilford's wall lizard</name>
    <dbReference type="NCBI Taxonomy" id="74358"/>
    <lineage>
        <taxon>Eukaryota</taxon>
        <taxon>Metazoa</taxon>
        <taxon>Chordata</taxon>
        <taxon>Craniata</taxon>
        <taxon>Vertebrata</taxon>
        <taxon>Euteleostomi</taxon>
        <taxon>Lepidosauria</taxon>
        <taxon>Squamata</taxon>
        <taxon>Bifurcata</taxon>
        <taxon>Unidentata</taxon>
        <taxon>Episquamata</taxon>
        <taxon>Laterata</taxon>
        <taxon>Lacertibaenia</taxon>
        <taxon>Lacertidae</taxon>
        <taxon>Podarcis</taxon>
    </lineage>
</organism>
<keyword evidence="1" id="KW-0812">Transmembrane</keyword>
<gene>
    <name evidence="2" type="ORF">PODLI_1B013283</name>
</gene>